<dbReference type="SUPFAM" id="SSF53335">
    <property type="entry name" value="S-adenosyl-L-methionine-dependent methyltransferases"/>
    <property type="match status" value="1"/>
</dbReference>
<dbReference type="Gene3D" id="3.40.50.150">
    <property type="entry name" value="Vaccinia Virus protein VP39"/>
    <property type="match status" value="1"/>
</dbReference>
<feature type="non-terminal residue" evidence="2">
    <location>
        <position position="1"/>
    </location>
</feature>
<dbReference type="Pfam" id="PF13489">
    <property type="entry name" value="Methyltransf_23"/>
    <property type="match status" value="1"/>
</dbReference>
<gene>
    <name evidence="2" type="ORF">Cvel_31000</name>
</gene>
<sequence>EGEGAAAGQGSEEPPCVGMEWSDAESLEEIVSDWILPCLSHPPAVKETDGPVPVAVSEGGLVVGEIGCGAGRVARRVLKRSPATLRQLVCFDVSVEMLRHARANLGPLAHRVEGRALNGRETETQARGSDVKEGCCKGEGDRCGGSSSSSECVELLEFFLLDGGGEPSQIPSRFDNSFDFLYAFDVFPHLDLHTVWKYMQRIRDLLRPGGRAFLSLADVTAPGGWARFARQRHASVGGFCFLCPEIVECLVRRCGLETERQSRQVGEGLLGLNVGVESERGSGAEGEALKGEERAAEDINGKGVGSSTAASSEYGGARNVYLNRDLLVIVRKPI</sequence>
<name>A0A0G4HSH1_9ALVE</name>
<proteinExistence type="predicted"/>
<dbReference type="AlphaFoldDB" id="A0A0G4HSH1"/>
<dbReference type="VEuPathDB" id="CryptoDB:Cvel_31000"/>
<dbReference type="EMBL" id="CDMZ01003693">
    <property type="protein sequence ID" value="CEM47274.1"/>
    <property type="molecule type" value="Genomic_DNA"/>
</dbReference>
<evidence type="ECO:0000256" key="1">
    <source>
        <dbReference type="SAM" id="MobiDB-lite"/>
    </source>
</evidence>
<evidence type="ECO:0000313" key="2">
    <source>
        <dbReference type="EMBL" id="CEM47274.1"/>
    </source>
</evidence>
<feature type="region of interest" description="Disordered" evidence="1">
    <location>
        <begin position="281"/>
        <end position="310"/>
    </location>
</feature>
<dbReference type="InterPro" id="IPR029063">
    <property type="entry name" value="SAM-dependent_MTases_sf"/>
</dbReference>
<accession>A0A0G4HSH1</accession>
<protein>
    <submittedName>
        <fullName evidence="2">Uncharacterized protein</fullName>
    </submittedName>
</protein>
<dbReference type="CDD" id="cd02440">
    <property type="entry name" value="AdoMet_MTases"/>
    <property type="match status" value="1"/>
</dbReference>
<feature type="compositionally biased region" description="Basic and acidic residues" evidence="1">
    <location>
        <begin position="281"/>
        <end position="300"/>
    </location>
</feature>
<reference evidence="2" key="1">
    <citation type="submission" date="2014-11" db="EMBL/GenBank/DDBJ databases">
        <authorList>
            <person name="Otto D Thomas"/>
            <person name="Naeem Raeece"/>
        </authorList>
    </citation>
    <scope>NUCLEOTIDE SEQUENCE</scope>
</reference>
<organism evidence="2">
    <name type="scientific">Chromera velia CCMP2878</name>
    <dbReference type="NCBI Taxonomy" id="1169474"/>
    <lineage>
        <taxon>Eukaryota</taxon>
        <taxon>Sar</taxon>
        <taxon>Alveolata</taxon>
        <taxon>Colpodellida</taxon>
        <taxon>Chromeraceae</taxon>
        <taxon>Chromera</taxon>
    </lineage>
</organism>